<dbReference type="InterPro" id="IPR012337">
    <property type="entry name" value="RNaseH-like_sf"/>
</dbReference>
<dbReference type="HOGENOM" id="CLU_027402_15_0_11"/>
<reference evidence="3 6" key="1">
    <citation type="journal article" date="2012" name="J. Bacteriol.">
        <title>Draft Genome Sequence of Turicella otitidis ATCC 51513, Isolated from Middle Ear Fluid from a Child with Otitis Media.</title>
        <authorList>
            <person name="Brinkrolf K."/>
            <person name="Schneider J."/>
            <person name="Knecht M."/>
            <person name="Ruckert C."/>
            <person name="Tauch A."/>
        </authorList>
    </citation>
    <scope>NUCLEOTIDE SEQUENCE [LARGE SCALE GENOMIC DNA]</scope>
    <source>
        <strain evidence="3 6">ATCC 51513</strain>
    </source>
</reference>
<gene>
    <name evidence="3" type="ORF">BN46_1207</name>
    <name evidence="4" type="ORF">HMPREF9719_01825</name>
</gene>
<dbReference type="Proteomes" id="UP000011016">
    <property type="component" value="Unassembled WGS sequence"/>
</dbReference>
<accession>I7L9P0</accession>
<reference evidence="4 5" key="2">
    <citation type="submission" date="2012-08" db="EMBL/GenBank/DDBJ databases">
        <title>The Genome Sequence of Turicella otitidis ATCC 51513.</title>
        <authorList>
            <consortium name="The Broad Institute Genome Sequencing Platform"/>
            <person name="Earl A."/>
            <person name="Ward D."/>
            <person name="Feldgarden M."/>
            <person name="Gevers D."/>
            <person name="Huys G."/>
            <person name="Walker B."/>
            <person name="Young S.K."/>
            <person name="Zeng Q."/>
            <person name="Gargeya S."/>
            <person name="Fitzgerald M."/>
            <person name="Haas B."/>
            <person name="Abouelleil A."/>
            <person name="Alvarado L."/>
            <person name="Arachchi H.M."/>
            <person name="Berlin A.M."/>
            <person name="Chapman S.B."/>
            <person name="Goldberg J."/>
            <person name="Griggs A."/>
            <person name="Gujja S."/>
            <person name="Hansen M."/>
            <person name="Howarth C."/>
            <person name="Imamovic A."/>
            <person name="Larimer J."/>
            <person name="McCowen C."/>
            <person name="Montmayeur A."/>
            <person name="Murphy C."/>
            <person name="Neiman D."/>
            <person name="Pearson M."/>
            <person name="Priest M."/>
            <person name="Roberts A."/>
            <person name="Saif S."/>
            <person name="Shea T."/>
            <person name="Sisk P."/>
            <person name="Sykes S."/>
            <person name="Wortman J."/>
            <person name="Nusbaum C."/>
            <person name="Birren B."/>
        </authorList>
    </citation>
    <scope>NUCLEOTIDE SEQUENCE [LARGE SCALE GENOMIC DNA]</scope>
    <source>
        <strain evidence="4 5">ATCC 51513</strain>
    </source>
</reference>
<dbReference type="InterPro" id="IPR009057">
    <property type="entry name" value="Homeodomain-like_sf"/>
</dbReference>
<organism evidence="3 6">
    <name type="scientific">Corynebacterium otitidis ATCC 51513</name>
    <dbReference type="NCBI Taxonomy" id="883169"/>
    <lineage>
        <taxon>Bacteria</taxon>
        <taxon>Bacillati</taxon>
        <taxon>Actinomycetota</taxon>
        <taxon>Actinomycetes</taxon>
        <taxon>Mycobacteriales</taxon>
        <taxon>Corynebacteriaceae</taxon>
        <taxon>Corynebacterium</taxon>
    </lineage>
</organism>
<dbReference type="PANTHER" id="PTHR35004">
    <property type="entry name" value="TRANSPOSASE RV3428C-RELATED"/>
    <property type="match status" value="1"/>
</dbReference>
<keyword evidence="5" id="KW-1185">Reference proteome</keyword>
<sequence length="333" mass="37849">MTHRNATLTPTGRADLVSLVVNEHYSLRRAAERCNVSATTAHRWVKRYRNGEGFDDRSSRPHSCPHQLTDEQEQQIVAIRRDKKWGPHRIAPTVGVARSTVERVLHRHGMPPLACIDQATGKPLRKPRPKRYEKKRPGELVHVDIKKLGKIPEGGGWRAHGRGSDQDRAARRASDAQARAGGKPGRGYRYVHHALDDHSRVVYSEILDDERGETAAGFWRRAKSYFATLGVQVTAVMTDNGPCYYSKVFNQALGKGVKHRYTKPYRPQTNGKVERFNRTLMQEWAYAREYDSDAARAATYQEFIDDYNCRRTHTSLGGKTPMSRVTNQPGQYS</sequence>
<dbReference type="GO" id="GO:0003676">
    <property type="term" value="F:nucleic acid binding"/>
    <property type="evidence" value="ECO:0007669"/>
    <property type="project" value="InterPro"/>
</dbReference>
<evidence type="ECO:0000259" key="2">
    <source>
        <dbReference type="PROSITE" id="PS50994"/>
    </source>
</evidence>
<dbReference type="OrthoDB" id="568335at2"/>
<protein>
    <recommendedName>
        <fullName evidence="2">Integrase catalytic domain-containing protein</fullName>
    </recommendedName>
</protein>
<dbReference type="PATRIC" id="fig|883169.3.peg.1765"/>
<proteinExistence type="predicted"/>
<dbReference type="eggNOG" id="COG2801">
    <property type="taxonomic scope" value="Bacteria"/>
</dbReference>
<evidence type="ECO:0000313" key="3">
    <source>
        <dbReference type="EMBL" id="CCI83932.1"/>
    </source>
</evidence>
<dbReference type="EMBL" id="CAJZ01000175">
    <property type="protein sequence ID" value="CCI83932.1"/>
    <property type="molecule type" value="Genomic_DNA"/>
</dbReference>
<dbReference type="SUPFAM" id="SSF53098">
    <property type="entry name" value="Ribonuclease H-like"/>
    <property type="match status" value="1"/>
</dbReference>
<dbReference type="EMBL" id="AHAE01000085">
    <property type="protein sequence ID" value="EJZ81247.1"/>
    <property type="molecule type" value="Genomic_DNA"/>
</dbReference>
<dbReference type="NCBIfam" id="NF033577">
    <property type="entry name" value="transpos_IS481"/>
    <property type="match status" value="1"/>
</dbReference>
<dbReference type="RefSeq" id="WP_004601715.1">
    <property type="nucleotide sequence ID" value="NZ_HF541868.1"/>
</dbReference>
<feature type="compositionally biased region" description="Basic and acidic residues" evidence="1">
    <location>
        <begin position="162"/>
        <end position="174"/>
    </location>
</feature>
<feature type="region of interest" description="Disordered" evidence="1">
    <location>
        <begin position="152"/>
        <end position="188"/>
    </location>
</feature>
<name>I7L9P0_9CORY</name>
<comment type="caution">
    <text evidence="3">The sequence shown here is derived from an EMBL/GenBank/DDBJ whole genome shotgun (WGS) entry which is preliminary data.</text>
</comment>
<dbReference type="InterPro" id="IPR001584">
    <property type="entry name" value="Integrase_cat-core"/>
</dbReference>
<evidence type="ECO:0000313" key="4">
    <source>
        <dbReference type="EMBL" id="EJZ81247.1"/>
    </source>
</evidence>
<evidence type="ECO:0000313" key="5">
    <source>
        <dbReference type="Proteomes" id="UP000006078"/>
    </source>
</evidence>
<dbReference type="InterPro" id="IPR047656">
    <property type="entry name" value="IS481-like_transpos"/>
</dbReference>
<dbReference type="STRING" id="29321.AAV33_09585"/>
<dbReference type="PROSITE" id="PS50994">
    <property type="entry name" value="INTEGRASE"/>
    <property type="match status" value="1"/>
</dbReference>
<dbReference type="Pfam" id="PF13565">
    <property type="entry name" value="HTH_32"/>
    <property type="match status" value="1"/>
</dbReference>
<dbReference type="GO" id="GO:0015074">
    <property type="term" value="P:DNA integration"/>
    <property type="evidence" value="ECO:0007669"/>
    <property type="project" value="InterPro"/>
</dbReference>
<dbReference type="Gene3D" id="3.30.420.10">
    <property type="entry name" value="Ribonuclease H-like superfamily/Ribonuclease H"/>
    <property type="match status" value="1"/>
</dbReference>
<evidence type="ECO:0000256" key="1">
    <source>
        <dbReference type="SAM" id="MobiDB-lite"/>
    </source>
</evidence>
<dbReference type="AlphaFoldDB" id="I7L9P0"/>
<dbReference type="InterPro" id="IPR036397">
    <property type="entry name" value="RNaseH_sf"/>
</dbReference>
<dbReference type="PANTHER" id="PTHR35004:SF6">
    <property type="entry name" value="TRANSPOSASE"/>
    <property type="match status" value="1"/>
</dbReference>
<dbReference type="Pfam" id="PF13683">
    <property type="entry name" value="rve_3"/>
    <property type="match status" value="1"/>
</dbReference>
<dbReference type="Proteomes" id="UP000006078">
    <property type="component" value="Unassembled WGS sequence"/>
</dbReference>
<evidence type="ECO:0000313" key="6">
    <source>
        <dbReference type="Proteomes" id="UP000011016"/>
    </source>
</evidence>
<dbReference type="SUPFAM" id="SSF46689">
    <property type="entry name" value="Homeodomain-like"/>
    <property type="match status" value="1"/>
</dbReference>
<feature type="domain" description="Integrase catalytic" evidence="2">
    <location>
        <begin position="133"/>
        <end position="329"/>
    </location>
</feature>